<evidence type="ECO:0000313" key="2">
    <source>
        <dbReference type="Proteomes" id="UP001196413"/>
    </source>
</evidence>
<gene>
    <name evidence="1" type="ORF">KIN20_006835</name>
</gene>
<dbReference type="Proteomes" id="UP001196413">
    <property type="component" value="Unassembled WGS sequence"/>
</dbReference>
<sequence length="52" mass="6031">MEKEILNADRKIIYDGYVMSRRYTMGKQMMSSALEEEEALLNCSVKETPLLT</sequence>
<keyword evidence="2" id="KW-1185">Reference proteome</keyword>
<accession>A0AAD5M5H6</accession>
<organism evidence="1 2">
    <name type="scientific">Parelaphostrongylus tenuis</name>
    <name type="common">Meningeal worm</name>
    <dbReference type="NCBI Taxonomy" id="148309"/>
    <lineage>
        <taxon>Eukaryota</taxon>
        <taxon>Metazoa</taxon>
        <taxon>Ecdysozoa</taxon>
        <taxon>Nematoda</taxon>
        <taxon>Chromadorea</taxon>
        <taxon>Rhabditida</taxon>
        <taxon>Rhabditina</taxon>
        <taxon>Rhabditomorpha</taxon>
        <taxon>Strongyloidea</taxon>
        <taxon>Metastrongylidae</taxon>
        <taxon>Parelaphostrongylus</taxon>
    </lineage>
</organism>
<proteinExistence type="predicted"/>
<reference evidence="1" key="1">
    <citation type="submission" date="2021-06" db="EMBL/GenBank/DDBJ databases">
        <title>Parelaphostrongylus tenuis whole genome reference sequence.</title>
        <authorList>
            <person name="Garwood T.J."/>
            <person name="Larsen P.A."/>
            <person name="Fountain-Jones N.M."/>
            <person name="Garbe J.R."/>
            <person name="Macchietto M.G."/>
            <person name="Kania S.A."/>
            <person name="Gerhold R.W."/>
            <person name="Richards J.E."/>
            <person name="Wolf T.M."/>
        </authorList>
    </citation>
    <scope>NUCLEOTIDE SEQUENCE</scope>
    <source>
        <strain evidence="1">MNPRO001-30</strain>
        <tissue evidence="1">Meninges</tissue>
    </source>
</reference>
<name>A0AAD5M5H6_PARTN</name>
<comment type="caution">
    <text evidence="1">The sequence shown here is derived from an EMBL/GenBank/DDBJ whole genome shotgun (WGS) entry which is preliminary data.</text>
</comment>
<evidence type="ECO:0000313" key="1">
    <source>
        <dbReference type="EMBL" id="KAJ1350918.1"/>
    </source>
</evidence>
<protein>
    <submittedName>
        <fullName evidence="1">Uncharacterized protein</fullName>
    </submittedName>
</protein>
<dbReference type="AlphaFoldDB" id="A0AAD5M5H6"/>
<dbReference type="EMBL" id="JAHQIW010000965">
    <property type="protein sequence ID" value="KAJ1350918.1"/>
    <property type="molecule type" value="Genomic_DNA"/>
</dbReference>